<sequence length="443" mass="51295">MKKDERTKVNSIKEKGILRNEHKIQTQKKFAGCDTCKLRNNIPLRRTKTVQDNAVKFKKNLTETEHVKPNKIKLTDLCQEDKKRIVELMEELSKFADKNRSLKQTVDELEVNKKEQDEYILRQANLHLEEKNMYLLEIQKYKSKLQEMEVGMKEKVNAWEARERFMDTEIRCLAKGLQKLFNEKSDLMKEISHLKTCLKHSLESFEQLRNEVVTLQRLSAKSIRATSATSEKEPLPRIEGIEEDFFSVSKTQSADKSSIDLINDKLEHLYKLLQYRAPTSGTEGVVTVTAPVPVPPVNGPAPSEEHRDQKPDLPVQKKSQNVFYETESNQEEADRTVEEPNYKFLKPFNECDKTSVQAERILKKVERPFNINFERQLGKSLDQALGIECQKSSTILSKIITEQHFDEDRILSELFYSDVSFEYGMESEIILAAAQKFVKSDAA</sequence>
<gene>
    <name evidence="3" type="ORF">PYX00_008295</name>
</gene>
<name>A0AAW2HMQ6_9NEOP</name>
<accession>A0AAW2HMQ6</accession>
<evidence type="ECO:0000313" key="3">
    <source>
        <dbReference type="EMBL" id="KAL0271081.1"/>
    </source>
</evidence>
<evidence type="ECO:0000256" key="1">
    <source>
        <dbReference type="SAM" id="Coils"/>
    </source>
</evidence>
<comment type="caution">
    <text evidence="3">The sequence shown here is derived from an EMBL/GenBank/DDBJ whole genome shotgun (WGS) entry which is preliminary data.</text>
</comment>
<dbReference type="AlphaFoldDB" id="A0AAW2HMQ6"/>
<evidence type="ECO:0000256" key="2">
    <source>
        <dbReference type="SAM" id="MobiDB-lite"/>
    </source>
</evidence>
<feature type="region of interest" description="Disordered" evidence="2">
    <location>
        <begin position="290"/>
        <end position="314"/>
    </location>
</feature>
<organism evidence="3">
    <name type="scientific">Menopon gallinae</name>
    <name type="common">poultry shaft louse</name>
    <dbReference type="NCBI Taxonomy" id="328185"/>
    <lineage>
        <taxon>Eukaryota</taxon>
        <taxon>Metazoa</taxon>
        <taxon>Ecdysozoa</taxon>
        <taxon>Arthropoda</taxon>
        <taxon>Hexapoda</taxon>
        <taxon>Insecta</taxon>
        <taxon>Pterygota</taxon>
        <taxon>Neoptera</taxon>
        <taxon>Paraneoptera</taxon>
        <taxon>Psocodea</taxon>
        <taxon>Troctomorpha</taxon>
        <taxon>Phthiraptera</taxon>
        <taxon>Amblycera</taxon>
        <taxon>Menoponidae</taxon>
        <taxon>Menopon</taxon>
    </lineage>
</organism>
<protein>
    <submittedName>
        <fullName evidence="3">Uncharacterized protein</fullName>
    </submittedName>
</protein>
<dbReference type="EMBL" id="JARGDH010000004">
    <property type="protein sequence ID" value="KAL0271080.1"/>
    <property type="molecule type" value="Genomic_DNA"/>
</dbReference>
<proteinExistence type="predicted"/>
<reference evidence="3" key="1">
    <citation type="journal article" date="2024" name="Gigascience">
        <title>Chromosome-level genome of the poultry shaft louse Menopon gallinae provides insight into the host-switching and adaptive evolution of parasitic lice.</title>
        <authorList>
            <person name="Xu Y."/>
            <person name="Ma L."/>
            <person name="Liu S."/>
            <person name="Liang Y."/>
            <person name="Liu Q."/>
            <person name="He Z."/>
            <person name="Tian L."/>
            <person name="Duan Y."/>
            <person name="Cai W."/>
            <person name="Li H."/>
            <person name="Song F."/>
        </authorList>
    </citation>
    <scope>NUCLEOTIDE SEQUENCE</scope>
    <source>
        <strain evidence="3">Cailab_2023a</strain>
    </source>
</reference>
<feature type="coiled-coil region" evidence="1">
    <location>
        <begin position="85"/>
        <end position="119"/>
    </location>
</feature>
<keyword evidence="1" id="KW-0175">Coiled coil</keyword>
<dbReference type="EMBL" id="JARGDH010000004">
    <property type="protein sequence ID" value="KAL0271081.1"/>
    <property type="molecule type" value="Genomic_DNA"/>
</dbReference>